<organism evidence="4 5">
    <name type="scientific">Pontibacillus halophilus JSM 076056 = DSM 19796</name>
    <dbReference type="NCBI Taxonomy" id="1385510"/>
    <lineage>
        <taxon>Bacteria</taxon>
        <taxon>Bacillati</taxon>
        <taxon>Bacillota</taxon>
        <taxon>Bacilli</taxon>
        <taxon>Bacillales</taxon>
        <taxon>Bacillaceae</taxon>
        <taxon>Pontibacillus</taxon>
    </lineage>
</organism>
<name>A0A0A5I4Y5_9BACI</name>
<evidence type="ECO:0000313" key="4">
    <source>
        <dbReference type="EMBL" id="KGX90892.1"/>
    </source>
</evidence>
<sequence>MNIDGVFSGGGVKGIAFIGAIEEIESRGYTFKRVAGTSAGAIIAAFLAAGYRSKDISELFYELNLKKLLDPPALGYWIPFTKWLYWYYEMGLFKGKKLEKWIYDVLAKKGVYTFQDLPEGTLKMIAADLTLGKLVVIPDDLEELYGISPKEFTIARAVRMSAGLPYFFIPARIVNKHTTVKSIMVDGGLLSNFPIWLFTSPDEKRTRPIVGMKLSASPQKIKPRAIKNAKHMVHALFATMKQAHDARYITKAEAADILFIPVQKVDTTDFDLNEETKDELIQLGRDRAIKFLKTWRG</sequence>
<feature type="domain" description="PNPLA" evidence="3">
    <location>
        <begin position="5"/>
        <end position="199"/>
    </location>
</feature>
<gene>
    <name evidence="4" type="ORF">N781_05860</name>
</gene>
<keyword evidence="2" id="KW-0378">Hydrolase</keyword>
<dbReference type="STRING" id="1385510.GCA_000425205_02753"/>
<dbReference type="RefSeq" id="WP_026801054.1">
    <property type="nucleotide sequence ID" value="NZ_AULI01000012.1"/>
</dbReference>
<comment type="caution">
    <text evidence="4">The sequence shown here is derived from an EMBL/GenBank/DDBJ whole genome shotgun (WGS) entry which is preliminary data.</text>
</comment>
<dbReference type="SUPFAM" id="SSF52151">
    <property type="entry name" value="FabD/lysophospholipase-like"/>
    <property type="match status" value="1"/>
</dbReference>
<feature type="short sequence motif" description="GXSXG" evidence="2">
    <location>
        <begin position="36"/>
        <end position="40"/>
    </location>
</feature>
<proteinExistence type="predicted"/>
<feature type="active site" description="Proton acceptor" evidence="2">
    <location>
        <position position="186"/>
    </location>
</feature>
<keyword evidence="2" id="KW-0442">Lipid degradation</keyword>
<evidence type="ECO:0000313" key="5">
    <source>
        <dbReference type="Proteomes" id="UP000030528"/>
    </source>
</evidence>
<dbReference type="AlphaFoldDB" id="A0A0A5I4Y5"/>
<keyword evidence="5" id="KW-1185">Reference proteome</keyword>
<feature type="short sequence motif" description="GXGXXG" evidence="2">
    <location>
        <begin position="9"/>
        <end position="14"/>
    </location>
</feature>
<dbReference type="Gene3D" id="3.40.1090.10">
    <property type="entry name" value="Cytosolic phospholipase A2 catalytic domain"/>
    <property type="match status" value="2"/>
</dbReference>
<dbReference type="PANTHER" id="PTHR46394">
    <property type="entry name" value="ANNEXIN"/>
    <property type="match status" value="1"/>
</dbReference>
<dbReference type="CDD" id="cd07207">
    <property type="entry name" value="Pat_ExoU_VipD_like"/>
    <property type="match status" value="1"/>
</dbReference>
<dbReference type="InterPro" id="IPR052580">
    <property type="entry name" value="Lipid_Hydrolase"/>
</dbReference>
<dbReference type="Pfam" id="PF01734">
    <property type="entry name" value="Patatin"/>
    <property type="match status" value="1"/>
</dbReference>
<dbReference type="PANTHER" id="PTHR46394:SF1">
    <property type="entry name" value="PNPLA DOMAIN-CONTAINING PROTEIN"/>
    <property type="match status" value="1"/>
</dbReference>
<keyword evidence="1 2" id="KW-0443">Lipid metabolism</keyword>
<feature type="short sequence motif" description="DGA/G" evidence="2">
    <location>
        <begin position="186"/>
        <end position="188"/>
    </location>
</feature>
<evidence type="ECO:0000256" key="2">
    <source>
        <dbReference type="PROSITE-ProRule" id="PRU01161"/>
    </source>
</evidence>
<dbReference type="GO" id="GO:0016787">
    <property type="term" value="F:hydrolase activity"/>
    <property type="evidence" value="ECO:0007669"/>
    <property type="project" value="UniProtKB-UniRule"/>
</dbReference>
<dbReference type="Proteomes" id="UP000030528">
    <property type="component" value="Unassembled WGS sequence"/>
</dbReference>
<accession>A0A0A5I4Y5</accession>
<evidence type="ECO:0000256" key="1">
    <source>
        <dbReference type="ARBA" id="ARBA00023098"/>
    </source>
</evidence>
<protein>
    <recommendedName>
        <fullName evidence="3">PNPLA domain-containing protein</fullName>
    </recommendedName>
</protein>
<dbReference type="EMBL" id="AVPE01000012">
    <property type="protein sequence ID" value="KGX90892.1"/>
    <property type="molecule type" value="Genomic_DNA"/>
</dbReference>
<dbReference type="eggNOG" id="COG1752">
    <property type="taxonomic scope" value="Bacteria"/>
</dbReference>
<evidence type="ECO:0000259" key="3">
    <source>
        <dbReference type="PROSITE" id="PS51635"/>
    </source>
</evidence>
<reference evidence="4 5" key="1">
    <citation type="submission" date="2013-08" db="EMBL/GenBank/DDBJ databases">
        <authorList>
            <person name="Huang J."/>
            <person name="Wang G."/>
        </authorList>
    </citation>
    <scope>NUCLEOTIDE SEQUENCE [LARGE SCALE GENOMIC DNA]</scope>
    <source>
        <strain evidence="4 5">JSM 076056</strain>
    </source>
</reference>
<feature type="active site" description="Nucleophile" evidence="2">
    <location>
        <position position="38"/>
    </location>
</feature>
<dbReference type="PROSITE" id="PS51635">
    <property type="entry name" value="PNPLA"/>
    <property type="match status" value="1"/>
</dbReference>
<dbReference type="GO" id="GO:0016042">
    <property type="term" value="P:lipid catabolic process"/>
    <property type="evidence" value="ECO:0007669"/>
    <property type="project" value="UniProtKB-UniRule"/>
</dbReference>
<dbReference type="InterPro" id="IPR016035">
    <property type="entry name" value="Acyl_Trfase/lysoPLipase"/>
</dbReference>
<dbReference type="InterPro" id="IPR002641">
    <property type="entry name" value="PNPLA_dom"/>
</dbReference>
<dbReference type="OrthoDB" id="9770965at2"/>